<dbReference type="AlphaFoldDB" id="A0A934U1L6"/>
<evidence type="ECO:0000256" key="1">
    <source>
        <dbReference type="RuleBase" id="RU362001"/>
    </source>
</evidence>
<proteinExistence type="inferred from homology"/>
<dbReference type="EMBL" id="JAEMNV010000002">
    <property type="protein sequence ID" value="MBJ8338609.1"/>
    <property type="molecule type" value="Genomic_DNA"/>
</dbReference>
<reference evidence="2" key="1">
    <citation type="submission" date="2020-12" db="EMBL/GenBank/DDBJ databases">
        <title>Antrihabitans popcorni sp. nov. and Antrihabitans auranticaus sp. nov., isolated from a larva cave.</title>
        <authorList>
            <person name="Lee S.D."/>
            <person name="Kim I.S."/>
        </authorList>
    </citation>
    <scope>NUCLEOTIDE SEQUENCE</scope>
    <source>
        <strain evidence="2">YC3-6</strain>
    </source>
</reference>
<name>A0A934U1L6_9NOCA</name>
<sequence length="93" mass="10403">MLDYKFGEIDAMSDSLRSRSVALNETHDELKGYVAALAATWEGQAQANYQSVQRDWDQAHQQLVEVLNKIATVVRDGNSGMQATEGREAMKWA</sequence>
<comment type="similarity">
    <text evidence="1">Belongs to the WXG100 family.</text>
</comment>
<dbReference type="RefSeq" id="WP_199703277.1">
    <property type="nucleotide sequence ID" value="NZ_JAEMNV010000002.1"/>
</dbReference>
<dbReference type="Pfam" id="PF06013">
    <property type="entry name" value="WXG100"/>
    <property type="match status" value="1"/>
</dbReference>
<keyword evidence="3" id="KW-1185">Reference proteome</keyword>
<dbReference type="InterPro" id="IPR036689">
    <property type="entry name" value="ESAT-6-like_sf"/>
</dbReference>
<evidence type="ECO:0000313" key="2">
    <source>
        <dbReference type="EMBL" id="MBJ8338609.1"/>
    </source>
</evidence>
<accession>A0A934U1L6</accession>
<dbReference type="NCBIfam" id="TIGR03930">
    <property type="entry name" value="WXG100_ESAT6"/>
    <property type="match status" value="1"/>
</dbReference>
<comment type="caution">
    <text evidence="2">The sequence shown here is derived from an EMBL/GenBank/DDBJ whole genome shotgun (WGS) entry which is preliminary data.</text>
</comment>
<evidence type="ECO:0000313" key="3">
    <source>
        <dbReference type="Proteomes" id="UP000655868"/>
    </source>
</evidence>
<dbReference type="Proteomes" id="UP000655868">
    <property type="component" value="Unassembled WGS sequence"/>
</dbReference>
<dbReference type="Gene3D" id="1.10.287.1060">
    <property type="entry name" value="ESAT-6-like"/>
    <property type="match status" value="1"/>
</dbReference>
<dbReference type="InterPro" id="IPR010310">
    <property type="entry name" value="T7SS_ESAT-6-like"/>
</dbReference>
<dbReference type="SUPFAM" id="SSF140453">
    <property type="entry name" value="EsxAB dimer-like"/>
    <property type="match status" value="1"/>
</dbReference>
<organism evidence="2 3">
    <name type="scientific">Antrihabitans stalagmiti</name>
    <dbReference type="NCBI Taxonomy" id="2799499"/>
    <lineage>
        <taxon>Bacteria</taxon>
        <taxon>Bacillati</taxon>
        <taxon>Actinomycetota</taxon>
        <taxon>Actinomycetes</taxon>
        <taxon>Mycobacteriales</taxon>
        <taxon>Nocardiaceae</taxon>
        <taxon>Antrihabitans</taxon>
    </lineage>
</organism>
<protein>
    <recommendedName>
        <fullName evidence="1">ESAT-6-like protein</fullName>
    </recommendedName>
</protein>
<gene>
    <name evidence="2" type="ORF">JGU71_06910</name>
</gene>